<reference evidence="2 3" key="1">
    <citation type="submission" date="2020-06" db="EMBL/GenBank/DDBJ databases">
        <authorList>
            <person name="Li R."/>
            <person name="Bekaert M."/>
        </authorList>
    </citation>
    <scope>NUCLEOTIDE SEQUENCE [LARGE SCALE GENOMIC DNA]</scope>
    <source>
        <strain evidence="3">wild</strain>
    </source>
</reference>
<dbReference type="Gene3D" id="2.60.120.740">
    <property type="match status" value="1"/>
</dbReference>
<gene>
    <name evidence="2" type="ORF">MCOR_41954</name>
</gene>
<keyword evidence="3" id="KW-1185">Reference proteome</keyword>
<keyword evidence="1" id="KW-1133">Transmembrane helix</keyword>
<sequence length="240" mass="27317">MITLLFVESVCMDAEVVLQCPYRQSIVITNILYETRWKIFEWRSFNPFVCKTWTKTWNDCKTSISYQLLQDQCMWEDTCTVIMNINPCSSDPLLYATIYYTCTDSTFEPIVPLIKYYGNSVPSTTSTQNLKIGLGTALGITSLIAIIALLCILKSRRNKHEQRPNPMACSNHLTNDYDNGFENPSAYQISASNPGYSQTMLDRVNTSSDINYPLPSYEEAVGNPYEEVNYRTPNAPKGQQ</sequence>
<name>A0A6J8DKX5_MYTCO</name>
<keyword evidence="1" id="KW-0812">Transmembrane</keyword>
<dbReference type="OrthoDB" id="6103243at2759"/>
<evidence type="ECO:0008006" key="4">
    <source>
        <dbReference type="Google" id="ProtNLM"/>
    </source>
</evidence>
<keyword evidence="1" id="KW-0472">Membrane</keyword>
<dbReference type="Proteomes" id="UP000507470">
    <property type="component" value="Unassembled WGS sequence"/>
</dbReference>
<dbReference type="AlphaFoldDB" id="A0A6J8DKX5"/>
<accession>A0A6J8DKX5</accession>
<evidence type="ECO:0000256" key="1">
    <source>
        <dbReference type="SAM" id="Phobius"/>
    </source>
</evidence>
<organism evidence="2 3">
    <name type="scientific">Mytilus coruscus</name>
    <name type="common">Sea mussel</name>
    <dbReference type="NCBI Taxonomy" id="42192"/>
    <lineage>
        <taxon>Eukaryota</taxon>
        <taxon>Metazoa</taxon>
        <taxon>Spiralia</taxon>
        <taxon>Lophotrochozoa</taxon>
        <taxon>Mollusca</taxon>
        <taxon>Bivalvia</taxon>
        <taxon>Autobranchia</taxon>
        <taxon>Pteriomorphia</taxon>
        <taxon>Mytilida</taxon>
        <taxon>Mytiloidea</taxon>
        <taxon>Mytilidae</taxon>
        <taxon>Mytilinae</taxon>
        <taxon>Mytilus</taxon>
    </lineage>
</organism>
<dbReference type="InterPro" id="IPR043159">
    <property type="entry name" value="Lectin_gal-bd_sf"/>
</dbReference>
<protein>
    <recommendedName>
        <fullName evidence="4">SUEL-type lectin domain-containing protein</fullName>
    </recommendedName>
</protein>
<evidence type="ECO:0000313" key="3">
    <source>
        <dbReference type="Proteomes" id="UP000507470"/>
    </source>
</evidence>
<feature type="transmembrane region" description="Helical" evidence="1">
    <location>
        <begin position="132"/>
        <end position="153"/>
    </location>
</feature>
<proteinExistence type="predicted"/>
<dbReference type="CDD" id="cd22823">
    <property type="entry name" value="Gal_Rha_Lectin"/>
    <property type="match status" value="1"/>
</dbReference>
<dbReference type="EMBL" id="CACVKT020007567">
    <property type="protein sequence ID" value="CAC5408575.1"/>
    <property type="molecule type" value="Genomic_DNA"/>
</dbReference>
<evidence type="ECO:0000313" key="2">
    <source>
        <dbReference type="EMBL" id="CAC5408575.1"/>
    </source>
</evidence>